<sequence>MQYTDIVVGTDGSAAGTSAVRWAATHAERVRARLRIVCVYHWPLPGPGRSAAQLDAAARAQALAVVAAAVADAQGAQPAVDVHGTAVLGLPTDALLTEARTAALLVVGSHGRGALASALLGSVGLQIATYAAGPVVVVRGRAHTAIGPVVVGVDDTPSSDRVLEAGFAEAYRRGCALVAVRAVENDAPRVRAAAGGLRTIAAIEVTEGVARLQDRYPAVPVEVELAAGNAADVLVAAARSAQLVVLSQHGYGASLDPVTHHLLQRSDCPVLIVPGAAPA</sequence>
<dbReference type="EMBL" id="BONQ01000129">
    <property type="protein sequence ID" value="GIG50302.1"/>
    <property type="molecule type" value="Genomic_DNA"/>
</dbReference>
<dbReference type="InterPro" id="IPR014729">
    <property type="entry name" value="Rossmann-like_a/b/a_fold"/>
</dbReference>
<feature type="domain" description="UspA" evidence="2">
    <location>
        <begin position="148"/>
        <end position="274"/>
    </location>
</feature>
<reference evidence="3" key="1">
    <citation type="submission" date="2021-01" db="EMBL/GenBank/DDBJ databases">
        <title>Whole genome shotgun sequence of Dactylosporangium siamense NBRC 106093.</title>
        <authorList>
            <person name="Komaki H."/>
            <person name="Tamura T."/>
        </authorList>
    </citation>
    <scope>NUCLEOTIDE SEQUENCE</scope>
    <source>
        <strain evidence="3">NBRC 106093</strain>
    </source>
</reference>
<dbReference type="PRINTS" id="PR01438">
    <property type="entry name" value="UNVRSLSTRESS"/>
</dbReference>
<dbReference type="InterPro" id="IPR006015">
    <property type="entry name" value="Universal_stress_UspA"/>
</dbReference>
<gene>
    <name evidence="3" type="ORF">Dsi01nite_083430</name>
</gene>
<dbReference type="Pfam" id="PF00582">
    <property type="entry name" value="Usp"/>
    <property type="match status" value="2"/>
</dbReference>
<evidence type="ECO:0000256" key="1">
    <source>
        <dbReference type="ARBA" id="ARBA00008791"/>
    </source>
</evidence>
<dbReference type="Proteomes" id="UP000660611">
    <property type="component" value="Unassembled WGS sequence"/>
</dbReference>
<evidence type="ECO:0000313" key="3">
    <source>
        <dbReference type="EMBL" id="GIG50302.1"/>
    </source>
</evidence>
<dbReference type="PANTHER" id="PTHR46268:SF6">
    <property type="entry name" value="UNIVERSAL STRESS PROTEIN UP12"/>
    <property type="match status" value="1"/>
</dbReference>
<dbReference type="RefSeq" id="WP_203851948.1">
    <property type="nucleotide sequence ID" value="NZ_BAAAVW010000027.1"/>
</dbReference>
<evidence type="ECO:0000259" key="2">
    <source>
        <dbReference type="Pfam" id="PF00582"/>
    </source>
</evidence>
<accession>A0A919PU79</accession>
<evidence type="ECO:0000313" key="4">
    <source>
        <dbReference type="Proteomes" id="UP000660611"/>
    </source>
</evidence>
<protein>
    <submittedName>
        <fullName evidence="3">Universal stress protein</fullName>
    </submittedName>
</protein>
<dbReference type="SUPFAM" id="SSF52402">
    <property type="entry name" value="Adenine nucleotide alpha hydrolases-like"/>
    <property type="match status" value="2"/>
</dbReference>
<dbReference type="PANTHER" id="PTHR46268">
    <property type="entry name" value="STRESS RESPONSE PROTEIN NHAX"/>
    <property type="match status" value="1"/>
</dbReference>
<name>A0A919PU79_9ACTN</name>
<feature type="domain" description="UspA" evidence="2">
    <location>
        <begin position="3"/>
        <end position="139"/>
    </location>
</feature>
<comment type="caution">
    <text evidence="3">The sequence shown here is derived from an EMBL/GenBank/DDBJ whole genome shotgun (WGS) entry which is preliminary data.</text>
</comment>
<dbReference type="AlphaFoldDB" id="A0A919PU79"/>
<comment type="similarity">
    <text evidence="1">Belongs to the universal stress protein A family.</text>
</comment>
<dbReference type="InterPro" id="IPR006016">
    <property type="entry name" value="UspA"/>
</dbReference>
<organism evidence="3 4">
    <name type="scientific">Dactylosporangium siamense</name>
    <dbReference type="NCBI Taxonomy" id="685454"/>
    <lineage>
        <taxon>Bacteria</taxon>
        <taxon>Bacillati</taxon>
        <taxon>Actinomycetota</taxon>
        <taxon>Actinomycetes</taxon>
        <taxon>Micromonosporales</taxon>
        <taxon>Micromonosporaceae</taxon>
        <taxon>Dactylosporangium</taxon>
    </lineage>
</organism>
<proteinExistence type="inferred from homology"/>
<dbReference type="Gene3D" id="3.40.50.620">
    <property type="entry name" value="HUPs"/>
    <property type="match status" value="2"/>
</dbReference>
<keyword evidence="4" id="KW-1185">Reference proteome</keyword>